<name>A0A061RGA4_9CHLO</name>
<organism evidence="7">
    <name type="scientific">Tetraselmis sp. GSL018</name>
    <dbReference type="NCBI Taxonomy" id="582737"/>
    <lineage>
        <taxon>Eukaryota</taxon>
        <taxon>Viridiplantae</taxon>
        <taxon>Chlorophyta</taxon>
        <taxon>core chlorophytes</taxon>
        <taxon>Chlorodendrophyceae</taxon>
        <taxon>Chlorodendrales</taxon>
        <taxon>Chlorodendraceae</taxon>
        <taxon>Tetraselmis</taxon>
    </lineage>
</organism>
<dbReference type="GO" id="GO:0033013">
    <property type="term" value="P:tetrapyrrole metabolic process"/>
    <property type="evidence" value="ECO:0007669"/>
    <property type="project" value="UniProtKB-ARBA"/>
</dbReference>
<accession>A0A061RGA4</accession>
<gene>
    <name evidence="7" type="ORF">TSPGSL018_5846</name>
</gene>
<dbReference type="PANTHER" id="PTHR10057:SF0">
    <property type="entry name" value="TRANSLOCATOR PROTEIN"/>
    <property type="match status" value="1"/>
</dbReference>
<feature type="transmembrane region" description="Helical" evidence="6">
    <location>
        <begin position="47"/>
        <end position="69"/>
    </location>
</feature>
<evidence type="ECO:0000256" key="4">
    <source>
        <dbReference type="ARBA" id="ARBA00022989"/>
    </source>
</evidence>
<dbReference type="EMBL" id="GBEZ01016598">
    <property type="protein sequence ID" value="JAC69665.1"/>
    <property type="molecule type" value="Transcribed_RNA"/>
</dbReference>
<dbReference type="CDD" id="cd15904">
    <property type="entry name" value="TSPO_MBR"/>
    <property type="match status" value="1"/>
</dbReference>
<keyword evidence="3 6" id="KW-0812">Transmembrane</keyword>
<evidence type="ECO:0000256" key="1">
    <source>
        <dbReference type="ARBA" id="ARBA00004141"/>
    </source>
</evidence>
<dbReference type="InterPro" id="IPR038330">
    <property type="entry name" value="TspO/MBR-related_sf"/>
</dbReference>
<dbReference type="Pfam" id="PF03073">
    <property type="entry name" value="TspO_MBR"/>
    <property type="match status" value="1"/>
</dbReference>
<reference evidence="7" key="1">
    <citation type="submission" date="2014-05" db="EMBL/GenBank/DDBJ databases">
        <title>The transcriptome of the halophilic microalga Tetraselmis sp. GSL018 isolated from the Great Salt Lake, Utah.</title>
        <authorList>
            <person name="Jinkerson R.E."/>
            <person name="D'Adamo S."/>
            <person name="Posewitz M.C."/>
        </authorList>
    </citation>
    <scope>NUCLEOTIDE SEQUENCE</scope>
    <source>
        <strain evidence="7">GSL018</strain>
    </source>
</reference>
<evidence type="ECO:0000256" key="6">
    <source>
        <dbReference type="SAM" id="Phobius"/>
    </source>
</evidence>
<comment type="similarity">
    <text evidence="2">Belongs to the TspO/BZRP family.</text>
</comment>
<keyword evidence="5 6" id="KW-0472">Membrane</keyword>
<evidence type="ECO:0000256" key="5">
    <source>
        <dbReference type="ARBA" id="ARBA00023136"/>
    </source>
</evidence>
<feature type="transmembrane region" description="Helical" evidence="6">
    <location>
        <begin position="75"/>
        <end position="97"/>
    </location>
</feature>
<sequence length="114" mass="12628">MFHRTIASTIVWDASGRDLTVAPIAWFLLHLCIGDTWNTINNIDRRLGTSAIVVLFVLASAANAVIQYYKVAPMAGYVLAPLVGWLVIATLLVWNIWAINGKQAFIPTKHTYSD</sequence>
<evidence type="ECO:0000256" key="2">
    <source>
        <dbReference type="ARBA" id="ARBA00007524"/>
    </source>
</evidence>
<dbReference type="Gene3D" id="1.20.1260.100">
    <property type="entry name" value="TspO/MBR protein"/>
    <property type="match status" value="1"/>
</dbReference>
<comment type="subcellular location">
    <subcellularLocation>
        <location evidence="1">Membrane</location>
        <topology evidence="1">Multi-pass membrane protein</topology>
    </subcellularLocation>
</comment>
<dbReference type="AlphaFoldDB" id="A0A061RGA4"/>
<dbReference type="GO" id="GO:0016020">
    <property type="term" value="C:membrane"/>
    <property type="evidence" value="ECO:0007669"/>
    <property type="project" value="UniProtKB-SubCell"/>
</dbReference>
<evidence type="ECO:0000256" key="3">
    <source>
        <dbReference type="ARBA" id="ARBA00022692"/>
    </source>
</evidence>
<dbReference type="InterPro" id="IPR004307">
    <property type="entry name" value="TspO_MBR"/>
</dbReference>
<proteinExistence type="inferred from homology"/>
<protein>
    <submittedName>
        <fullName evidence="7">Tryptophan-rich sensory-like protein</fullName>
    </submittedName>
</protein>
<keyword evidence="4 6" id="KW-1133">Transmembrane helix</keyword>
<evidence type="ECO:0000313" key="7">
    <source>
        <dbReference type="EMBL" id="JAC69665.1"/>
    </source>
</evidence>
<dbReference type="PANTHER" id="PTHR10057">
    <property type="entry name" value="PERIPHERAL-TYPE BENZODIAZEPINE RECEPTOR"/>
    <property type="match status" value="1"/>
</dbReference>